<feature type="region of interest" description="Disordered" evidence="1">
    <location>
        <begin position="33"/>
        <end position="53"/>
    </location>
</feature>
<reference evidence="2 3" key="1">
    <citation type="submission" date="2017-04" db="EMBL/GenBank/DDBJ databases">
        <authorList>
            <person name="Afonso C.L."/>
            <person name="Miller P.J."/>
            <person name="Scott M.A."/>
            <person name="Spackman E."/>
            <person name="Goraichik I."/>
            <person name="Dimitrov K.M."/>
            <person name="Suarez D.L."/>
            <person name="Swayne D.E."/>
        </authorList>
    </citation>
    <scope>NUCLEOTIDE SEQUENCE [LARGE SCALE GENOMIC DNA]</scope>
    <source>
        <strain evidence="2 3">KR-140</strain>
    </source>
</reference>
<feature type="compositionally biased region" description="Basic and acidic residues" evidence="1">
    <location>
        <begin position="324"/>
        <end position="335"/>
    </location>
</feature>
<gene>
    <name evidence="2" type="ORF">SAMN00790413_04524</name>
</gene>
<dbReference type="EMBL" id="FWWU01000005">
    <property type="protein sequence ID" value="SMB81285.1"/>
    <property type="molecule type" value="Genomic_DNA"/>
</dbReference>
<evidence type="ECO:0000256" key="1">
    <source>
        <dbReference type="SAM" id="MobiDB-lite"/>
    </source>
</evidence>
<feature type="compositionally biased region" description="Low complexity" evidence="1">
    <location>
        <begin position="226"/>
        <end position="238"/>
    </location>
</feature>
<feature type="region of interest" description="Disordered" evidence="1">
    <location>
        <begin position="209"/>
        <end position="258"/>
    </location>
</feature>
<name>A0A1W1UJI3_9DEIO</name>
<keyword evidence="3" id="KW-1185">Reference proteome</keyword>
<dbReference type="Proteomes" id="UP000192582">
    <property type="component" value="Unassembled WGS sequence"/>
</dbReference>
<dbReference type="STRING" id="695939.SAMN00790413_04524"/>
<evidence type="ECO:0000313" key="3">
    <source>
        <dbReference type="Proteomes" id="UP000192582"/>
    </source>
</evidence>
<accession>A0A1W1UJI3</accession>
<feature type="region of interest" description="Disordered" evidence="1">
    <location>
        <begin position="167"/>
        <end position="192"/>
    </location>
</feature>
<organism evidence="2 3">
    <name type="scientific">Deinococcus hopiensis KR-140</name>
    <dbReference type="NCBI Taxonomy" id="695939"/>
    <lineage>
        <taxon>Bacteria</taxon>
        <taxon>Thermotogati</taxon>
        <taxon>Deinococcota</taxon>
        <taxon>Deinococci</taxon>
        <taxon>Deinococcales</taxon>
        <taxon>Deinococcaceae</taxon>
        <taxon>Deinococcus</taxon>
    </lineage>
</organism>
<protein>
    <submittedName>
        <fullName evidence="2">Uncharacterized protein</fullName>
    </submittedName>
</protein>
<dbReference type="AlphaFoldDB" id="A0A1W1UJI3"/>
<evidence type="ECO:0000313" key="2">
    <source>
        <dbReference type="EMBL" id="SMB81285.1"/>
    </source>
</evidence>
<feature type="compositionally biased region" description="Low complexity" evidence="1">
    <location>
        <begin position="167"/>
        <end position="185"/>
    </location>
</feature>
<feature type="region of interest" description="Disordered" evidence="1">
    <location>
        <begin position="281"/>
        <end position="401"/>
    </location>
</feature>
<proteinExistence type="predicted"/>
<sequence length="401" mass="42114">MGPRYRPGLLPHGAASPAPDRFFLDPAQVRDVQRASRSTLPRAEISSDPPRPGCGEGCPFGRLLHAARTLQRPARILTAGLWHMQGEQFAPPVSCPPEGELSRRAAQGAGVPAVLVRAAACTQGLNGRSPRFRCRFGQQSVQPAFQGVRGRMHWTLLGHRVRAASGAHRASRMARAAATPVATSRKPSVPRLPLAGDGLDLRAVFSDARHASAQGAEPPQPPGHDPAAYAQPSAPDAAWRPARLAPGDHQIGSAQPGLPVPGVPAPSPPAGHGLLSSALGRALRSSKGARVPRPRGAVQARRRESILGAAARCSPDSGRPCGRRNQDARRLEHRGAQVGVVRRACGGSARQPDPGDDLCHRDPAHRGAGRSPNPGAASAGARQRTRDSRRDCCGPAARGRP</sequence>
<feature type="region of interest" description="Disordered" evidence="1">
    <location>
        <begin position="1"/>
        <end position="20"/>
    </location>
</feature>